<comment type="caution">
    <text evidence="7">The sequence shown here is derived from an EMBL/GenBank/DDBJ whole genome shotgun (WGS) entry which is preliminary data.</text>
</comment>
<dbReference type="PROSITE" id="PS51375">
    <property type="entry name" value="PPR"/>
    <property type="match status" value="4"/>
</dbReference>
<comment type="subcellular location">
    <subcellularLocation>
        <location evidence="1">Mitochondrion</location>
    </subcellularLocation>
</comment>
<dbReference type="SUPFAM" id="SSF48452">
    <property type="entry name" value="TPR-like"/>
    <property type="match status" value="1"/>
</dbReference>
<evidence type="ECO:0000256" key="5">
    <source>
        <dbReference type="ARBA" id="ARBA00023128"/>
    </source>
</evidence>
<dbReference type="InterPro" id="IPR011990">
    <property type="entry name" value="TPR-like_helical_dom_sf"/>
</dbReference>
<evidence type="ECO:0000256" key="2">
    <source>
        <dbReference type="ARBA" id="ARBA00007626"/>
    </source>
</evidence>
<dbReference type="NCBIfam" id="TIGR00756">
    <property type="entry name" value="PPR"/>
    <property type="match status" value="2"/>
</dbReference>
<dbReference type="Pfam" id="PF13041">
    <property type="entry name" value="PPR_2"/>
    <property type="match status" value="1"/>
</dbReference>
<dbReference type="GO" id="GO:0005739">
    <property type="term" value="C:mitochondrion"/>
    <property type="evidence" value="ECO:0007669"/>
    <property type="project" value="UniProtKB-SubCell"/>
</dbReference>
<dbReference type="FunFam" id="1.25.40.10:FF:000385">
    <property type="entry name" value="Pentatricopeptide repeat-containing protein mitochondrial"/>
    <property type="match status" value="1"/>
</dbReference>
<dbReference type="AlphaFoldDB" id="A0A843W9F5"/>
<comment type="similarity">
    <text evidence="2">Belongs to the PPR family. P subfamily.</text>
</comment>
<dbReference type="Pfam" id="PF01535">
    <property type="entry name" value="PPR"/>
    <property type="match status" value="2"/>
</dbReference>
<dbReference type="Proteomes" id="UP000652761">
    <property type="component" value="Unassembled WGS sequence"/>
</dbReference>
<dbReference type="InterPro" id="IPR002885">
    <property type="entry name" value="PPR_rpt"/>
</dbReference>
<feature type="repeat" description="PPR" evidence="6">
    <location>
        <begin position="144"/>
        <end position="178"/>
    </location>
</feature>
<feature type="repeat" description="PPR" evidence="6">
    <location>
        <begin position="214"/>
        <end position="248"/>
    </location>
</feature>
<evidence type="ECO:0000256" key="4">
    <source>
        <dbReference type="ARBA" id="ARBA00022946"/>
    </source>
</evidence>
<dbReference type="GO" id="GO:0003729">
    <property type="term" value="F:mRNA binding"/>
    <property type="evidence" value="ECO:0007669"/>
    <property type="project" value="UniProtKB-ARBA"/>
</dbReference>
<evidence type="ECO:0000256" key="3">
    <source>
        <dbReference type="ARBA" id="ARBA00022737"/>
    </source>
</evidence>
<dbReference type="EMBL" id="NMUH01002396">
    <property type="protein sequence ID" value="MQL99709.1"/>
    <property type="molecule type" value="Genomic_DNA"/>
</dbReference>
<keyword evidence="3" id="KW-0677">Repeat</keyword>
<keyword evidence="8" id="KW-1185">Reference proteome</keyword>
<evidence type="ECO:0000313" key="7">
    <source>
        <dbReference type="EMBL" id="MQL99709.1"/>
    </source>
</evidence>
<feature type="repeat" description="PPR" evidence="6">
    <location>
        <begin position="179"/>
        <end position="213"/>
    </location>
</feature>
<evidence type="ECO:0008006" key="9">
    <source>
        <dbReference type="Google" id="ProtNLM"/>
    </source>
</evidence>
<organism evidence="7 8">
    <name type="scientific">Colocasia esculenta</name>
    <name type="common">Wild taro</name>
    <name type="synonym">Arum esculentum</name>
    <dbReference type="NCBI Taxonomy" id="4460"/>
    <lineage>
        <taxon>Eukaryota</taxon>
        <taxon>Viridiplantae</taxon>
        <taxon>Streptophyta</taxon>
        <taxon>Embryophyta</taxon>
        <taxon>Tracheophyta</taxon>
        <taxon>Spermatophyta</taxon>
        <taxon>Magnoliopsida</taxon>
        <taxon>Liliopsida</taxon>
        <taxon>Araceae</taxon>
        <taxon>Aroideae</taxon>
        <taxon>Colocasieae</taxon>
        <taxon>Colocasia</taxon>
    </lineage>
</organism>
<dbReference type="PANTHER" id="PTHR45717">
    <property type="entry name" value="OS12G0527900 PROTEIN"/>
    <property type="match status" value="1"/>
</dbReference>
<protein>
    <recommendedName>
        <fullName evidence="9">Pentatricopeptide repeat-containing protein</fullName>
    </recommendedName>
</protein>
<sequence length="477" mass="54587">MARVLARAASWASPVVRRLCTVASEAPVSESASTAAVAEASKAKHLYRRLSVLGGAPKGAVSKAMNKWLREGRRIRAINVMKFVKELRNYKRYGHALELMEWMETRGMNMSYSNYAVRLALICKVEGIDSAEKYFSNLSGPAKNRLTYGALLNCYCTQKMEEKALALFDKMKELNYISNALSYSNMMALYMKLGKPEKVPLLSQEMVDKGIPRNAFTYNLLMNSYAALNDIESVERIFKEIKECDATNLQWPIYSTLASVCISAGLTEKAKSALVMLEENMDRKDRQCFHFLINLYAGTDNLEGVNRVWSSLKSAFPTTLNMSYFTMLQALSRLNELDALAQCFHEWESSCVTYDIRLANILFAAYLRRDMLKEADSLWETLIHRGAEPDFRTFELFIDYYLNKKEFDLALRYLNDAASKVKSEEWKPNKEKVDAFLRYFKEQKDVDSAEAFCQNLKKLNCLDPDIHNSLLQIYMSS</sequence>
<keyword evidence="5" id="KW-0496">Mitochondrion</keyword>
<dbReference type="OrthoDB" id="1717827at2759"/>
<name>A0A843W9F5_COLES</name>
<feature type="repeat" description="PPR" evidence="6">
    <location>
        <begin position="355"/>
        <end position="389"/>
    </location>
</feature>
<evidence type="ECO:0000256" key="6">
    <source>
        <dbReference type="PROSITE-ProRule" id="PRU00708"/>
    </source>
</evidence>
<proteinExistence type="inferred from homology"/>
<accession>A0A843W9F5</accession>
<reference evidence="7" key="1">
    <citation type="submission" date="2017-07" db="EMBL/GenBank/DDBJ databases">
        <title>Taro Niue Genome Assembly and Annotation.</title>
        <authorList>
            <person name="Atibalentja N."/>
            <person name="Keating K."/>
            <person name="Fields C.J."/>
        </authorList>
    </citation>
    <scope>NUCLEOTIDE SEQUENCE</scope>
    <source>
        <strain evidence="7">Niue_2</strain>
        <tissue evidence="7">Leaf</tissue>
    </source>
</reference>
<keyword evidence="4" id="KW-0809">Transit peptide</keyword>
<dbReference type="PANTHER" id="PTHR45717:SF8">
    <property type="entry name" value="OS01G0301000 PROTEIN"/>
    <property type="match status" value="1"/>
</dbReference>
<gene>
    <name evidence="7" type="ORF">Taro_032436</name>
</gene>
<evidence type="ECO:0000313" key="8">
    <source>
        <dbReference type="Proteomes" id="UP000652761"/>
    </source>
</evidence>
<dbReference type="Gene3D" id="1.25.40.10">
    <property type="entry name" value="Tetratricopeptide repeat domain"/>
    <property type="match status" value="3"/>
</dbReference>
<evidence type="ECO:0000256" key="1">
    <source>
        <dbReference type="ARBA" id="ARBA00004173"/>
    </source>
</evidence>